<dbReference type="EMBL" id="JBBMLE010000035">
    <property type="protein sequence ID" value="MEK0252851.1"/>
    <property type="molecule type" value="Genomic_DNA"/>
</dbReference>
<gene>
    <name evidence="1" type="ORF">KTH64_13120</name>
    <name evidence="2" type="ORF">WM018_10120</name>
</gene>
<dbReference type="RefSeq" id="WP_155279710.1">
    <property type="nucleotide sequence ID" value="NZ_CP071973.1"/>
</dbReference>
<dbReference type="Proteomes" id="UP001208534">
    <property type="component" value="Unassembled WGS sequence"/>
</dbReference>
<protein>
    <submittedName>
        <fullName evidence="1">Uncharacterized protein</fullName>
    </submittedName>
</protein>
<evidence type="ECO:0000313" key="3">
    <source>
        <dbReference type="Proteomes" id="UP001208534"/>
    </source>
</evidence>
<reference evidence="2 4" key="2">
    <citation type="submission" date="2024-03" db="EMBL/GenBank/DDBJ databases">
        <title>Cross-transmission of Acinetobacter junii carrying blaOXA-58 in a neonatal intensive care unit.</title>
        <authorList>
            <person name="Bour M."/>
            <person name="Potron A."/>
            <person name="Lecointe D."/>
        </authorList>
    </citation>
    <scope>NUCLEOTIDE SEQUENCE [LARGE SCALE GENOMIC DNA]</scope>
    <source>
        <strain evidence="2 4">21A3096 case 1</strain>
    </source>
</reference>
<reference evidence="1" key="1">
    <citation type="submission" date="2021-06" db="EMBL/GenBank/DDBJ databases">
        <title>Propagation of a rapidly emergent carbapenem-resistant Acinetobacter baumannii lineage by various extra-hospital transmission networks.</title>
        <authorList>
            <person name="Calix J."/>
        </authorList>
    </citation>
    <scope>NUCLEOTIDE SEQUENCE</scope>
    <source>
        <strain evidence="1">WU_MDCI_Aw63</strain>
    </source>
</reference>
<evidence type="ECO:0000313" key="1">
    <source>
        <dbReference type="EMBL" id="MCU4397872.1"/>
    </source>
</evidence>
<organism evidence="1 3">
    <name type="scientific">Acinetobacter junii</name>
    <dbReference type="NCBI Taxonomy" id="40215"/>
    <lineage>
        <taxon>Bacteria</taxon>
        <taxon>Pseudomonadati</taxon>
        <taxon>Pseudomonadota</taxon>
        <taxon>Gammaproteobacteria</taxon>
        <taxon>Moraxellales</taxon>
        <taxon>Moraxellaceae</taxon>
        <taxon>Acinetobacter</taxon>
    </lineage>
</organism>
<evidence type="ECO:0000313" key="4">
    <source>
        <dbReference type="Proteomes" id="UP001498501"/>
    </source>
</evidence>
<dbReference type="AlphaFoldDB" id="A0AAW5RD42"/>
<proteinExistence type="predicted"/>
<name>A0AAW5RD42_ACIJU</name>
<sequence>MARRKKSKAKKRTKITKPQPIIIINEQPKNLRYWQQMLMVLIVPLFNWIKELIQTHFK</sequence>
<dbReference type="Proteomes" id="UP001498501">
    <property type="component" value="Unassembled WGS sequence"/>
</dbReference>
<evidence type="ECO:0000313" key="2">
    <source>
        <dbReference type="EMBL" id="MEK0252851.1"/>
    </source>
</evidence>
<keyword evidence="4" id="KW-1185">Reference proteome</keyword>
<accession>A0AAW5RD42</accession>
<dbReference type="EMBL" id="JAHPRE010000059">
    <property type="protein sequence ID" value="MCU4397872.1"/>
    <property type="molecule type" value="Genomic_DNA"/>
</dbReference>
<comment type="caution">
    <text evidence="1">The sequence shown here is derived from an EMBL/GenBank/DDBJ whole genome shotgun (WGS) entry which is preliminary data.</text>
</comment>